<dbReference type="InterPro" id="IPR025559">
    <property type="entry name" value="Eis_dom"/>
</dbReference>
<dbReference type="PROSITE" id="PS51186">
    <property type="entry name" value="GNAT"/>
    <property type="match status" value="1"/>
</dbReference>
<dbReference type="Pfam" id="PF17668">
    <property type="entry name" value="Acetyltransf_17"/>
    <property type="match status" value="1"/>
</dbReference>
<dbReference type="Proteomes" id="UP000670947">
    <property type="component" value="Unassembled WGS sequence"/>
</dbReference>
<comment type="caution">
    <text evidence="2">The sequence shown here is derived from an EMBL/GenBank/DDBJ whole genome shotgun (WGS) entry which is preliminary data.</text>
</comment>
<gene>
    <name evidence="2" type="ORF">I8J29_14130</name>
</gene>
<dbReference type="SUPFAM" id="SSF55729">
    <property type="entry name" value="Acyl-CoA N-acyltransferases (Nat)"/>
    <property type="match status" value="1"/>
</dbReference>
<evidence type="ECO:0000313" key="3">
    <source>
        <dbReference type="Proteomes" id="UP000670947"/>
    </source>
</evidence>
<reference evidence="2 3" key="1">
    <citation type="submission" date="2021-03" db="EMBL/GenBank/DDBJ databases">
        <title>Paenibacillus artemisicola MWE-103 whole genome sequence.</title>
        <authorList>
            <person name="Ham Y.J."/>
        </authorList>
    </citation>
    <scope>NUCLEOTIDE SEQUENCE [LARGE SCALE GENOMIC DNA]</scope>
    <source>
        <strain evidence="2 3">MWE-103</strain>
    </source>
</reference>
<dbReference type="InterPro" id="IPR051554">
    <property type="entry name" value="Acetyltransferase_Eis"/>
</dbReference>
<keyword evidence="3" id="KW-1185">Reference proteome</keyword>
<dbReference type="Gene3D" id="3.40.630.30">
    <property type="match status" value="2"/>
</dbReference>
<dbReference type="PANTHER" id="PTHR37817">
    <property type="entry name" value="N-ACETYLTRANSFERASE EIS"/>
    <property type="match status" value="1"/>
</dbReference>
<dbReference type="InterPro" id="IPR041380">
    <property type="entry name" value="Acetyltransf_17"/>
</dbReference>
<accession>A0ABS3WB16</accession>
<dbReference type="InterPro" id="IPR036527">
    <property type="entry name" value="SCP2_sterol-bd_dom_sf"/>
</dbReference>
<proteinExistence type="predicted"/>
<dbReference type="RefSeq" id="WP_208848220.1">
    <property type="nucleotide sequence ID" value="NZ_JAGGDJ010000009.1"/>
</dbReference>
<evidence type="ECO:0000259" key="1">
    <source>
        <dbReference type="PROSITE" id="PS51186"/>
    </source>
</evidence>
<dbReference type="EMBL" id="JAGGDJ010000009">
    <property type="protein sequence ID" value="MBO7745346.1"/>
    <property type="molecule type" value="Genomic_DNA"/>
</dbReference>
<dbReference type="InterPro" id="IPR000182">
    <property type="entry name" value="GNAT_dom"/>
</dbReference>
<name>A0ABS3WB16_9BACL</name>
<keyword evidence="2" id="KW-0012">Acyltransferase</keyword>
<protein>
    <submittedName>
        <fullName evidence="2">GNAT family N-acetyltransferase</fullName>
        <ecNumber evidence="2">2.3.1.-</ecNumber>
    </submittedName>
</protein>
<sequence>MSEIRKLRREELPESVTLSEFAFQYELSDAEREEQAGKMDPDQHWGFFEEGRLAAKLQLLNFHTWLNGRRFAMGGIAGVATWPEYRRNGMVARLLGQTLKTMREQGQTLSFLAPFKFEFYRRYGWETYVDYMRYEIPADKLPKFEAPAGGTVRRIASDWERLNPLYVEYAKRYNGMLERDEDWWTKRHFKSKKGTVAVYANAQGEPRGYVHYQVKERTATIHELVFLDEEARRGLWKFIADHDSMIAKIVVKAPSDDQLPFLLHDPTIKQEKLAYFMARIVDAESFLAQYAYAPRPDAEPLHLRITDPHAEWNQGIFRLQFGGGGTSAQAARLSGLEAPDEEGLLSCSIQTLAALFLGYQTPGFMAGIGRLQGSPELVARLEAALPRRTTFLLDFF</sequence>
<dbReference type="PANTHER" id="PTHR37817:SF1">
    <property type="entry name" value="N-ACETYLTRANSFERASE EIS"/>
    <property type="match status" value="1"/>
</dbReference>
<dbReference type="Pfam" id="PF13530">
    <property type="entry name" value="SCP2_2"/>
    <property type="match status" value="1"/>
</dbReference>
<dbReference type="InterPro" id="IPR016181">
    <property type="entry name" value="Acyl_CoA_acyltransferase"/>
</dbReference>
<dbReference type="EC" id="2.3.1.-" evidence="2"/>
<evidence type="ECO:0000313" key="2">
    <source>
        <dbReference type="EMBL" id="MBO7745346.1"/>
    </source>
</evidence>
<dbReference type="Pfam" id="PF13527">
    <property type="entry name" value="Acetyltransf_9"/>
    <property type="match status" value="1"/>
</dbReference>
<keyword evidence="2" id="KW-0808">Transferase</keyword>
<feature type="domain" description="N-acetyltransferase" evidence="1">
    <location>
        <begin position="2"/>
        <end position="147"/>
    </location>
</feature>
<organism evidence="2 3">
    <name type="scientific">Paenibacillus artemisiicola</name>
    <dbReference type="NCBI Taxonomy" id="1172618"/>
    <lineage>
        <taxon>Bacteria</taxon>
        <taxon>Bacillati</taxon>
        <taxon>Bacillota</taxon>
        <taxon>Bacilli</taxon>
        <taxon>Bacillales</taxon>
        <taxon>Paenibacillaceae</taxon>
        <taxon>Paenibacillus</taxon>
    </lineage>
</organism>
<dbReference type="Gene3D" id="3.30.1050.10">
    <property type="entry name" value="SCP2 sterol-binding domain"/>
    <property type="match status" value="1"/>
</dbReference>
<dbReference type="GO" id="GO:0016746">
    <property type="term" value="F:acyltransferase activity"/>
    <property type="evidence" value="ECO:0007669"/>
    <property type="project" value="UniProtKB-KW"/>
</dbReference>
<dbReference type="SUPFAM" id="SSF55718">
    <property type="entry name" value="SCP-like"/>
    <property type="match status" value="1"/>
</dbReference>